<keyword evidence="3" id="KW-1185">Reference proteome</keyword>
<name>A0A9W7BXD0_9STRA</name>
<protein>
    <submittedName>
        <fullName evidence="2">Uncharacterized protein</fullName>
    </submittedName>
</protein>
<reference evidence="3" key="1">
    <citation type="journal article" date="2023" name="Commun. Biol.">
        <title>Genome analysis of Parmales, the sister group of diatoms, reveals the evolutionary specialization of diatoms from phago-mixotrophs to photoautotrophs.</title>
        <authorList>
            <person name="Ban H."/>
            <person name="Sato S."/>
            <person name="Yoshikawa S."/>
            <person name="Yamada K."/>
            <person name="Nakamura Y."/>
            <person name="Ichinomiya M."/>
            <person name="Sato N."/>
            <person name="Blanc-Mathieu R."/>
            <person name="Endo H."/>
            <person name="Kuwata A."/>
            <person name="Ogata H."/>
        </authorList>
    </citation>
    <scope>NUCLEOTIDE SEQUENCE [LARGE SCALE GENOMIC DNA]</scope>
    <source>
        <strain evidence="3">NIES 3699</strain>
    </source>
</reference>
<dbReference type="Proteomes" id="UP001165160">
    <property type="component" value="Unassembled WGS sequence"/>
</dbReference>
<proteinExistence type="predicted"/>
<organism evidence="2 3">
    <name type="scientific">Triparma verrucosa</name>
    <dbReference type="NCBI Taxonomy" id="1606542"/>
    <lineage>
        <taxon>Eukaryota</taxon>
        <taxon>Sar</taxon>
        <taxon>Stramenopiles</taxon>
        <taxon>Ochrophyta</taxon>
        <taxon>Bolidophyceae</taxon>
        <taxon>Parmales</taxon>
        <taxon>Triparmaceae</taxon>
        <taxon>Triparma</taxon>
    </lineage>
</organism>
<feature type="signal peptide" evidence="1">
    <location>
        <begin position="1"/>
        <end position="26"/>
    </location>
</feature>
<evidence type="ECO:0000256" key="1">
    <source>
        <dbReference type="SAM" id="SignalP"/>
    </source>
</evidence>
<dbReference type="EMBL" id="BRXX01000179">
    <property type="protein sequence ID" value="GMH96151.1"/>
    <property type="molecule type" value="Genomic_DNA"/>
</dbReference>
<accession>A0A9W7BXD0</accession>
<sequence>MMKMITFASSSILFLLLLEFLSPSDSFILPPPRHLPTTLSASSEIYVTLPPKSKGLSAQMTITHSDTSSLIEIRSPLPFGLDAEPKSGSIVVTKSNDSGVKEGDILRYCSQFTMGLPRGDGIITTVGSFGGAIGWQCSMFDVGRAKNFEEVVEALTSNVEQRTDECVMIFEREN</sequence>
<comment type="caution">
    <text evidence="2">The sequence shown here is derived from an EMBL/GenBank/DDBJ whole genome shotgun (WGS) entry which is preliminary data.</text>
</comment>
<feature type="chain" id="PRO_5040872278" evidence="1">
    <location>
        <begin position="27"/>
        <end position="174"/>
    </location>
</feature>
<gene>
    <name evidence="2" type="ORF">TrVE_jg4819</name>
</gene>
<evidence type="ECO:0000313" key="2">
    <source>
        <dbReference type="EMBL" id="GMH96151.1"/>
    </source>
</evidence>
<evidence type="ECO:0000313" key="3">
    <source>
        <dbReference type="Proteomes" id="UP001165160"/>
    </source>
</evidence>
<dbReference type="AlphaFoldDB" id="A0A9W7BXD0"/>
<keyword evidence="1" id="KW-0732">Signal</keyword>